<dbReference type="PROSITE" id="PS50835">
    <property type="entry name" value="IG_LIKE"/>
    <property type="match status" value="22"/>
</dbReference>
<feature type="domain" description="Ig-like" evidence="9">
    <location>
        <begin position="277"/>
        <end position="357"/>
    </location>
</feature>
<feature type="domain" description="Ig-like" evidence="9">
    <location>
        <begin position="5607"/>
        <end position="5696"/>
    </location>
</feature>
<dbReference type="InterPro" id="IPR036179">
    <property type="entry name" value="Ig-like_dom_sf"/>
</dbReference>
<dbReference type="SMART" id="SM00409">
    <property type="entry name" value="IG"/>
    <property type="match status" value="23"/>
</dbReference>
<feature type="coiled-coil region" evidence="7">
    <location>
        <begin position="2700"/>
        <end position="2732"/>
    </location>
</feature>
<feature type="region of interest" description="Disordered" evidence="8">
    <location>
        <begin position="3762"/>
        <end position="3808"/>
    </location>
</feature>
<feature type="coiled-coil region" evidence="7">
    <location>
        <begin position="3495"/>
        <end position="3527"/>
    </location>
</feature>
<evidence type="ECO:0000256" key="1">
    <source>
        <dbReference type="ARBA" id="ARBA00022433"/>
    </source>
</evidence>
<feature type="compositionally biased region" description="Basic and acidic residues" evidence="8">
    <location>
        <begin position="4701"/>
        <end position="4711"/>
    </location>
</feature>
<evidence type="ECO:0000256" key="2">
    <source>
        <dbReference type="ARBA" id="ARBA00022737"/>
    </source>
</evidence>
<feature type="compositionally biased region" description="Basic and acidic residues" evidence="8">
    <location>
        <begin position="4169"/>
        <end position="4188"/>
    </location>
</feature>
<feature type="domain" description="Ig-like" evidence="9">
    <location>
        <begin position="577"/>
        <end position="661"/>
    </location>
</feature>
<dbReference type="InterPro" id="IPR003598">
    <property type="entry name" value="Ig_sub2"/>
</dbReference>
<keyword evidence="5" id="KW-0514">Muscle protein</keyword>
<evidence type="ECO:0000313" key="10">
    <source>
        <dbReference type="EnsemblMetazoa" id="GPAI014213-PA"/>
    </source>
</evidence>
<feature type="compositionally biased region" description="Polar residues" evidence="8">
    <location>
        <begin position="956"/>
        <end position="965"/>
    </location>
</feature>
<feature type="domain" description="Ig-like" evidence="9">
    <location>
        <begin position="676"/>
        <end position="754"/>
    </location>
</feature>
<feature type="coiled-coil region" evidence="7">
    <location>
        <begin position="2797"/>
        <end position="2829"/>
    </location>
</feature>
<dbReference type="FunFam" id="2.60.40.10:FF:000032">
    <property type="entry name" value="palladin isoform X1"/>
    <property type="match status" value="2"/>
</dbReference>
<feature type="compositionally biased region" description="Acidic residues" evidence="8">
    <location>
        <begin position="4154"/>
        <end position="4165"/>
    </location>
</feature>
<dbReference type="FunFam" id="2.60.40.10:FF:000107">
    <property type="entry name" value="Myosin, light chain kinase a"/>
    <property type="match status" value="3"/>
</dbReference>
<dbReference type="GO" id="GO:0007155">
    <property type="term" value="P:cell adhesion"/>
    <property type="evidence" value="ECO:0007669"/>
    <property type="project" value="UniProtKB-KW"/>
</dbReference>
<reference evidence="11" key="1">
    <citation type="submission" date="2014-03" db="EMBL/GenBank/DDBJ databases">
        <authorList>
            <person name="Aksoy S."/>
            <person name="Warren W."/>
            <person name="Wilson R.K."/>
        </authorList>
    </citation>
    <scope>NUCLEOTIDE SEQUENCE [LARGE SCALE GENOMIC DNA]</scope>
    <source>
        <strain evidence="11">IAEA</strain>
    </source>
</reference>
<dbReference type="Gene3D" id="2.60.40.10">
    <property type="entry name" value="Immunoglobulins"/>
    <property type="match status" value="24"/>
</dbReference>
<feature type="compositionally biased region" description="Basic and acidic residues" evidence="8">
    <location>
        <begin position="5256"/>
        <end position="5266"/>
    </location>
</feature>
<feature type="domain" description="Ig-like" evidence="9">
    <location>
        <begin position="4333"/>
        <end position="4424"/>
    </location>
</feature>
<feature type="region of interest" description="Disordered" evidence="8">
    <location>
        <begin position="55"/>
        <end position="75"/>
    </location>
</feature>
<feature type="region of interest" description="Disordered" evidence="8">
    <location>
        <begin position="2993"/>
        <end position="3013"/>
    </location>
</feature>
<dbReference type="PANTHER" id="PTHR13817:SF164">
    <property type="entry name" value="ZORMIN, ISOFORM J"/>
    <property type="match status" value="1"/>
</dbReference>
<feature type="domain" description="Ig-like" evidence="9">
    <location>
        <begin position="5372"/>
        <end position="5458"/>
    </location>
</feature>
<dbReference type="VEuPathDB" id="VectorBase:GPAI014213"/>
<feature type="compositionally biased region" description="Acidic residues" evidence="8">
    <location>
        <begin position="3972"/>
        <end position="3982"/>
    </location>
</feature>
<dbReference type="STRING" id="7398.A0A1A9ZGU1"/>
<dbReference type="EnsemblMetazoa" id="GPAI014213-RA">
    <property type="protein sequence ID" value="GPAI014213-PA"/>
    <property type="gene ID" value="GPAI014213"/>
</dbReference>
<feature type="compositionally biased region" description="Basic residues" evidence="8">
    <location>
        <begin position="3927"/>
        <end position="3940"/>
    </location>
</feature>
<evidence type="ECO:0000256" key="8">
    <source>
        <dbReference type="SAM" id="MobiDB-lite"/>
    </source>
</evidence>
<feature type="compositionally biased region" description="Basic and acidic residues" evidence="8">
    <location>
        <begin position="4962"/>
        <end position="4982"/>
    </location>
</feature>
<feature type="coiled-coil region" evidence="7">
    <location>
        <begin position="2899"/>
        <end position="2931"/>
    </location>
</feature>
<feature type="domain" description="Ig-like" evidence="9">
    <location>
        <begin position="4235"/>
        <end position="4322"/>
    </location>
</feature>
<dbReference type="FunFam" id="2.60.40.10:FF:002363">
    <property type="entry name" value="Uncharacterized protein, isoform J"/>
    <property type="match status" value="1"/>
</dbReference>
<feature type="coiled-coil region" evidence="7">
    <location>
        <begin position="3205"/>
        <end position="3242"/>
    </location>
</feature>
<organism evidence="10 11">
    <name type="scientific">Glossina pallidipes</name>
    <name type="common">Tsetse fly</name>
    <dbReference type="NCBI Taxonomy" id="7398"/>
    <lineage>
        <taxon>Eukaryota</taxon>
        <taxon>Metazoa</taxon>
        <taxon>Ecdysozoa</taxon>
        <taxon>Arthropoda</taxon>
        <taxon>Hexapoda</taxon>
        <taxon>Insecta</taxon>
        <taxon>Pterygota</taxon>
        <taxon>Neoptera</taxon>
        <taxon>Endopterygota</taxon>
        <taxon>Diptera</taxon>
        <taxon>Brachycera</taxon>
        <taxon>Muscomorpha</taxon>
        <taxon>Hippoboscoidea</taxon>
        <taxon>Glossinidae</taxon>
        <taxon>Glossina</taxon>
    </lineage>
</organism>
<feature type="domain" description="Ig-like" evidence="9">
    <location>
        <begin position="5957"/>
        <end position="6048"/>
    </location>
</feature>
<feature type="domain" description="Ig-like" evidence="9">
    <location>
        <begin position="5491"/>
        <end position="5591"/>
    </location>
</feature>
<keyword evidence="4" id="KW-1015">Disulfide bond</keyword>
<dbReference type="InterPro" id="IPR003599">
    <property type="entry name" value="Ig_sub"/>
</dbReference>
<feature type="compositionally biased region" description="Basic residues" evidence="8">
    <location>
        <begin position="4983"/>
        <end position="4992"/>
    </location>
</feature>
<keyword evidence="6" id="KW-0393">Immunoglobulin domain</keyword>
<dbReference type="InterPro" id="IPR050964">
    <property type="entry name" value="Striated_Muscle_Regulatory"/>
</dbReference>
<dbReference type="InterPro" id="IPR013783">
    <property type="entry name" value="Ig-like_fold"/>
</dbReference>
<feature type="region of interest" description="Disordered" evidence="8">
    <location>
        <begin position="3917"/>
        <end position="4188"/>
    </location>
</feature>
<evidence type="ECO:0000313" key="11">
    <source>
        <dbReference type="Proteomes" id="UP000092445"/>
    </source>
</evidence>
<feature type="compositionally biased region" description="Basic and acidic residues" evidence="8">
    <location>
        <begin position="4023"/>
        <end position="4033"/>
    </location>
</feature>
<keyword evidence="1" id="KW-0787">Thick filament</keyword>
<feature type="compositionally biased region" description="Basic and acidic residues" evidence="8">
    <location>
        <begin position="5214"/>
        <end position="5225"/>
    </location>
</feature>
<feature type="region of interest" description="Disordered" evidence="8">
    <location>
        <begin position="4690"/>
        <end position="4733"/>
    </location>
</feature>
<dbReference type="SMART" id="SM00408">
    <property type="entry name" value="IGc2"/>
    <property type="match status" value="22"/>
</dbReference>
<feature type="coiled-coil region" evidence="7">
    <location>
        <begin position="2347"/>
        <end position="2414"/>
    </location>
</feature>
<dbReference type="Pfam" id="PF07679">
    <property type="entry name" value="I-set"/>
    <property type="match status" value="24"/>
</dbReference>
<feature type="domain" description="Ig-like" evidence="9">
    <location>
        <begin position="5025"/>
        <end position="5103"/>
    </location>
</feature>
<evidence type="ECO:0000259" key="9">
    <source>
        <dbReference type="PROSITE" id="PS50835"/>
    </source>
</evidence>
<evidence type="ECO:0000256" key="4">
    <source>
        <dbReference type="ARBA" id="ARBA00023157"/>
    </source>
</evidence>
<feature type="coiled-coil region" evidence="7">
    <location>
        <begin position="3304"/>
        <end position="3433"/>
    </location>
</feature>
<feature type="domain" description="Ig-like" evidence="9">
    <location>
        <begin position="5743"/>
        <end position="5833"/>
    </location>
</feature>
<dbReference type="CDD" id="cd00096">
    <property type="entry name" value="Ig"/>
    <property type="match status" value="6"/>
</dbReference>
<dbReference type="SUPFAM" id="SSF48726">
    <property type="entry name" value="Immunoglobulin"/>
    <property type="match status" value="24"/>
</dbReference>
<dbReference type="InterPro" id="IPR007110">
    <property type="entry name" value="Ig-like_dom"/>
</dbReference>
<feature type="domain" description="Ig-like" evidence="9">
    <location>
        <begin position="61"/>
        <end position="168"/>
    </location>
</feature>
<dbReference type="InterPro" id="IPR013098">
    <property type="entry name" value="Ig_I-set"/>
</dbReference>
<evidence type="ECO:0000256" key="7">
    <source>
        <dbReference type="SAM" id="Coils"/>
    </source>
</evidence>
<dbReference type="FunFam" id="2.60.40.10:FF:000557">
    <property type="entry name" value="Myosin binding protein Ha"/>
    <property type="match status" value="4"/>
</dbReference>
<sequence>MYGCCGCCNFLEYLPALNLNQNSTLPAIETNSSSTLAEIVQQSAAVATNTNKLTTLTSDNPQQQQGHKSPKISFSDNSSSIIQCISNDRATFFVKIDFEENENDITPLRFEWSRGDVPIKNSDRFRITQTSNAVQLAIEHVTTEDAGHYTLFARTKGNDVIRKDVELVIEDKSTGDDPPIFLRRLVDLSVKVGTRTRLLVEIRSSTDVKLTWYRKYRRICENDRVKEINEGSFHYLEVSPVILEDGGQWMVHAENLNGRNSCICHLNVLVPKAYKVPEFIEELKAVLTQQGTVALECKVVGVPTPQLRWFKDSKEIKAGDIFALTANADDPTSLGTYTCEAVNCMGKTYSSSKVHVVGRGSREDSLKPADSLSSAGPPPIFTSELRDTSVKIGDTLILGCQVVVPPWPKNVVWYNKNGRVDIDERYKLIEDGLGVYMAEVKPSSSCDEGEWKCVVTNDDGAVGISTCLVNMEIPKNYRKPRFMETLRAILTDEGLVSFECKVVGFPAPILKWFKDGQELKPGDVYQLTGTNSLGTYCCIAKNCMGETSSMAVLTIEDIQNQLSEEERLVFTNKNQPPKFLLGLKSQEAKINEAFQFTVKIEATPDPLLTWFRDELPIQSNERYNHYRGDTQYWHLDVRCLEIVDQAEWKCVAVNDFGTSVTSCFLKLQIPRHYKKPRFLECLRAVLTEEGAVNLECKVIGVPQPVLKWYKDGVELKPGDIHKIISGQDGTCCLGTYTCEARNCMGVMASSASLLGFEDDYSKQDCGKQHELQRNFSLSTIQEERTSQLYETPAGDITITERGDVSFSLEGKEVSVSLYETPDLTEEEALKIVEMYADQLSEHVTEQNIVELPPLRFVKETAQSGKLLMEATVIDISPEYFTHEEDLRTEAGMSDISINELTVHGFSAQELNNLDRETEDYAKKSFEKMEEELSLTTPDRKRKKSKATETDEFFSLSKATKSPNQSHADEEADNSSELQTFASARMESGKEDVTEQSLKKKSRKSDSDSSKTNETETKLIDISGAVGDGLMVLPDKLAKKVITNEREIADNVRSLLPLAKMLKILDAHLCAVEAEVISQSVMMMTASSADQSIAIIKNIAEPLQQIQSKLKVYSGETPIELLFETMKEDIRCLHVGLQVVEKCVEIDERGTTLIQRTSVCIIDSLADHMVKTLDELKTIAKSFEGESLKSHLLLTTDDIRQGLEITKGTIKSQALLQEAQELEANKHFTESVAKLQELPEPLPFEKVPQSDLPPQAESVKLICKPVWEIQQALEKVENELSLEETDEGIYCKVHQKIVDNFLEPFQHLQQVLQVIEQRAETLTGTEQKINLAILDIVTPPLFELKKGLEVINAQPSNDVEGGKLTVNTVESMVPPLQEIQNGLAQLSQDILTGGQVTEDLVLDSDEVKKLLQSLAQAVLHLESNIEQISCKLPQQIPVKLLTLKEHISTLIEQTVNQGVNKSHVILLGNIKRPIDELNYCMRQIEQKSITGSVSDLVDPLRSLDAKIKQSEDILCISPVNAQDDLLSILHDTQKLIKTIEIDIDEYEFKMQQKEIESEKQESAADQLQETMEWRIDQEKYSKQLEKLTNVIREVSNLEFIDYKLRAAINDLIPPCEKIILELRNTSDCRVFAQNIVKSTADSIQKVNASLLQLSETTDKLQYNNLLNSVVRNYFEELKFAIDQTETQTETVQTLQLAEAFNNVLNIVENIVQLCGEDAVDDLSTLEDISALKSNAESLPVENSFTLNTATLEERRVQAELLLGQLKQDIATVLAQCSELDLGCVQTETVQEVKAAVEKIHSFKECLQNTLSMNVTECPPTESDSRTIAEAVYSLESCALHIHEYLEQGIVTDMSELEVNELRTIAEPLQELVHAVKVFYTQEFDQVSSIATLTRLSMTSASMIQSLKPFVLSVHENHAIETLESIANQTSLSHLKQFVQPLHELEKAVIIQEDNTCLSQIVALPEQKQQDLRSWAKPLLCLKQSIVQVKEEHALSTLEECPEFKVVAQKSPVLFNLLKYCESFNADFLEQFEELSSENLSILKTYAEPQTVRSIDEKLIIKEMPQVEIFDMRKCVAESIQLLGKVLLKTTAIQTAEVYELNLITEQLRTDLQTLNKQKETQSVEFIQLRNRLAKTMFKLKECLVRTYEADVEVAVEDIEKIFEDLLQVIPNLEKQLALEMKEKIALSCSEFIIVIHQSEYESLLSLAEPIRNLLDSFTLLSDHNEVDIEKLSPLFQKIQTQLTRIVEIINNDDCLNEFGPDLKPALVNFANNLNSLKDFLEKNDENIRVIELLQELDYFATDLKDVSCSLENNNRKNYLIQETSATKSFLMALEQGLAENNPLVHIFLEKHYEGVQQLEAALKTIECEIVPRVERSEMIWLAEELESVEAIGKLLDNLQENMKILSQELVELPKDNAVSTAEVVKEISETKQQLLPKPEKQDSIEFIKTPLVEECVNIILKTLKEDKNLQTLEADLQEIISSKDDNRTTENIFRIREHIVHTYDSSVNKHLENLIDSLLDHNQNLLELINARYCLAIKENIESLQGDIKALDNKPCQSKLRSVHEKLLCLAEISDRLKPYRDIENSSQKIIELQKYLMEIFCTFDDLLEISDDSLTPAIEIVKALALRQYDENENSKPSIKIAKVFEDILRLCAEVKVTVEKMKVKPADSALIRQISKVDATKSKAPVPDLKASEIEKKQSEAVMTKIDKQEIEAKELKAEVSETTVEKVEEKMIDSTAQTIEQKKIEEMKLKAKIFDVTPEKIKEEEVSVEAKKAGHTEVEPTKLEALVSEVKAEKIEEKQSEAAMKKIDKQEIEDKDLKAEVSEITLEKVEEKMIGTTVKTIEQKKIGEMKLKAEVSEVTHEKIEKQEVSVDARKVEHMEIEATKMKGKATEVKSEKIEEKQSEAAMKKIDKQEIEDKDLKAEVSEITLEKVEEKMIDFTAKRTEQKKIEEMKLKAEVFEITPEKIKEEEVNVEAKKVGHMEIETTKTMAKLSEETAEKVEEKQSEAVMKKIDKKETGDKELKAEISEITAEKVEEKMMDSTVKTIEQKKIEEMKLKAEVSEVAPEDIKEEEVNVEVKKVQHMDVEDMKSTAKVSEMKAEKIQKKQFEGMVKKIDKKETETKELRAEISEIKAENVEEKMIDSTVKLIEMKNVEETKLKPEISEVTAEKIKEEEVSVAAKKVEHMEVEITKRRGEVIEVKAEKIQEKQSEAAMKKIDKQEIEAKESNAEVSEIKAEKLEEKMIDSTGKPIEQKKIEEKKLKAEISEVVPEKNKEEEVNVEVKKVKASAKVSEVKSEKIEEKQSEAVMKKIDKKETEAKELRAELSEIKAEKLEEKMIDTAVKTIEQENIEEMKLKAEVSEVTSENVKEVGFSVEAKQIDLKEMEAIKAKAKVSEVKSEKIEEKQSEAVMKKIDKKETEAKELRAEVSEITAEKLEEKMIDSSGKPIEQTKIEEMKLKAEISEVVPEKNKEEEVNVEVKKVKPNAKVSEVKSEKIEEKQSEAVMKKIDKQEIEDKDLKAEVSEITLEKVEEKMIDFTAKRTEQKKIEEMKLKAEVFEVTPEKNKEEEANVKTKKVDRTYVEAKNSEAKVPQVKEEKIEEKQLGKVKGNEYKENKEMRNAKRPPRVDVKLTNRNSPVGSDIKLTCSILGNDLQILWFKENKRLENNSKYKILFMDGLSCLEIKSADCNDAAVYRCVADNRNGEVETSCLVTVYDVPTNKFGTPPIFTRNIRAQVDQIRFTNHLKFSFETGGCLKKFFTMGETEGETTAADAPSEDRESVPPQDTLQVPTQKRRKLKSPTPLRGRSATPIHGRSQTPFSLYMIRRSATPSTWRSITPFLKREEKEKTPFELGRDILTQITCNKAVFDRALIMDISEPEELQKPVRYITSDMSVIDRAAVMDVSNVEVIYVVEEYEEYEEEEEVKEEVKPKKKSKGKKGRAGRKSADKDQSPGVGGEGETGEGGDEDSRDRSEDREESADVDESDESSKKGKKKGGAKKKEKKEKSPSPKLTLKLEIGGGQKASKKMFEDKDKQSQDQKGTAKPPPKKSKLVLQMEEQARAAAKAAEDAAKQASKPKNETFEERQKRLKAEKEEQERLEAEQRAIEEELRAQQEAEMAEYDEDEGGEEGDSDAEGEEGSSRYEEDGGESRYDSSRYEDEEAEEADEVGDLPGDARRGSDESEGFTRPDPFDEERWQQIAEEEGEEFMQQLRKYSLAIRKSEKQRDEEWQRRREQLRLPHFVVFLSDRTVEAGQKVRLTCAIGGPELSVKWFKDGRQLERDATHRIINNNNIIILEVINTTILDSGEYSCVIANMNDEVTSSCFVTIYEVFKDEPAPPTFKLVKEYYHLRDDELTIEMHIHGVPRPVVTWWKGSFEVKPNFKFTRLEEAHGVYKLLIYKPNNRDSGTYTCKAINSCGEAQMRHTIEVAKNLNYHVHGIFHARDRLQQDKENTAKKAMEEAMKSKEASDKKRAVVDVAPRVARGSPEPLVSPKQKLKFATQLRDRMSLEGSTVKFICNVIGPNPTCRWMKDDNAVKFSENVKNFSEEGKPILELRNVTADSSGVYKCIAKNDYSEIETSCYFKVYAAQAEGDESEPIFALPLRDVYHSSQNDLVLDTKVRGNPRPSITWLKDRVPVVLDDRIVQIEHLDGICELIINKPTPSDNGTYVCVAQNKLGTQEAQHSVVVDVAQVSRRSSTQSAVMSDSSDSKSKGEKSSKVPKGKKKEDEGEAVAYERRSKMPEVNPKQQLYFNAIVSNRYVTEGSKVKLQAVVMGPNPAMKWMKDDQNVTYGPRVRNMSRDCLATLEFVKAMPEDSGVYTLVAQNEFCKISTSAKLLVYSTNVSAEVEPVFTRPLRDTYRLNTNELILETGVRGQPTPKVQWFKDSVEIEKSERFHIFNHSDGTCELVIDYPSNKDSGKYSVKAESSAGKAEITHLVTFAGKDHHIADNIHGVFHADKNLLKAKLAEMELPKEQKHPEVSESEGEEGKGKGKSKGKARAKKDEEEEVALPTADTPTSETLKKREKVIGIHFPTTVRDRVVAEGSKVKISCFLAAKEPQVKWFKNEEQIQNSAKIRGRYVEGLCTLEITSATEEDSGEYKCWARDETGEASTFCRLKVYADPGSADVPPTFTRNIKETYHPKIHELQLECHVRGSPTAAVTWVKDGVKIEQSDKYQQIDHNDGKCELVVSDPVQADSGKYVCQAENRAGKAEITHKVTVEARRVRAPSPRKEAVVGYKSSAEETDEEEKEKKKAKKKKDDEEEGGGRRREVLPPPDMKKRVYLRNFLSNRTVKEGSNVKWVVNIDGPEPTARWFHGENPIAFGPKSKMNLQDGIAWLQLVKVTEEDSGEYLVKVKGPENEVVSTCNLFVYSTGKEELVAPVFTVGIKDVFNRDQHLLTIECKVTGSPKPKICWQKDSTLLLQDSKKYKYIEMEDDMQQLVIRNPTDSDTGLYTCYAESESGQMKISKFIDISDYRLKEETLRSNKTETLLATNAEQSQPNMHQILEKKAQAKDAQFKLRLQTPMKSMKIAAGCKAQLMCYISGFIEDVYWLRDEERIFKDGRHKIYNINNNLSLEIYEARTSDSAQYKCMVRNSRNTVECQCQLHVYDSASGFLPASFSQPMTVDYDGERGELSLACHVHGRPNITWLRDDHSISNNRYRVVEEAGGVTKLIIRNPIHTDCGSFSCYAETNESIESITKDVRISELKSLMSSSTEVVESGLISNFKQAKEMIAVASKESLLNRTIKSQRKPLFSTLLHDRNVTEGSNLRLSCNLLCDDNTKVEWLKDMKPLSSEDKRFQTCFTVKGEIILEIFTTEESDSGQYVCRATNDYGETSTQAYIRIYKPYADTVKPSVFVQSIRDNYSLNDNELVLDCRVRGKPRPDIQWMKGTDYIIPGEKYTQVNEDDGYTKIIVHNPTEKDSGLYACVARNEAGENKLTHHVEFVGRERFTLQKTHGFFHRDPNKPHLVSPLGDQTVHKGGTIAISAEFMQTQSPIDVQWLLNRQALTGHPNVKTFHDHGVYTLAITDATPECEGTYTCKAQNAFGRIESHAHVDISQGATKEERPPLFLSRPENEMKIAVGDPFSISFRIAGDPKPKLSFLKGTKDITKSDRVSKEASDDYTRFTVQKSQISDSGTYFVVARNNNGTDRLFVTIEVKTPKKKD</sequence>
<feature type="region of interest" description="Disordered" evidence="8">
    <location>
        <begin position="5214"/>
        <end position="5266"/>
    </location>
</feature>
<keyword evidence="7" id="KW-0175">Coiled coil</keyword>
<keyword evidence="11" id="KW-1185">Reference proteome</keyword>
<feature type="region of interest" description="Disordered" evidence="8">
    <location>
        <begin position="928"/>
        <end position="1014"/>
    </location>
</feature>
<proteinExistence type="predicted"/>
<accession>A0A1A9ZGU1</accession>
<dbReference type="PANTHER" id="PTHR13817">
    <property type="entry name" value="TITIN"/>
    <property type="match status" value="1"/>
</dbReference>
<reference evidence="10" key="2">
    <citation type="submission" date="2020-05" db="UniProtKB">
        <authorList>
            <consortium name="EnsemblMetazoa"/>
        </authorList>
    </citation>
    <scope>IDENTIFICATION</scope>
    <source>
        <strain evidence="10">IAEA</strain>
    </source>
</reference>
<feature type="coiled-coil region" evidence="7">
    <location>
        <begin position="1535"/>
        <end position="1596"/>
    </location>
</feature>
<feature type="domain" description="Ig-like" evidence="9">
    <location>
        <begin position="4481"/>
        <end position="4574"/>
    </location>
</feature>
<feature type="compositionally biased region" description="Basic and acidic residues" evidence="8">
    <location>
        <begin position="4135"/>
        <end position="4153"/>
    </location>
</feature>
<feature type="region of interest" description="Disordered" evidence="8">
    <location>
        <begin position="4962"/>
        <end position="5010"/>
    </location>
</feature>
<feature type="domain" description="Ig-like" evidence="9">
    <location>
        <begin position="5121"/>
        <end position="5210"/>
    </location>
</feature>
<evidence type="ECO:0000256" key="6">
    <source>
        <dbReference type="ARBA" id="ARBA00023319"/>
    </source>
</evidence>
<feature type="coiled-coil region" evidence="7">
    <location>
        <begin position="2507"/>
        <end position="2553"/>
    </location>
</feature>
<dbReference type="Proteomes" id="UP000092445">
    <property type="component" value="Unassembled WGS sequence"/>
</dbReference>
<name>A0A1A9ZGU1_GLOPL</name>
<feature type="compositionally biased region" description="Basic and acidic residues" evidence="8">
    <location>
        <begin position="1003"/>
        <end position="1014"/>
    </location>
</feature>
<feature type="domain" description="Ig-like" evidence="9">
    <location>
        <begin position="5267"/>
        <end position="5355"/>
    </location>
</feature>
<feature type="domain" description="Ig-like" evidence="9">
    <location>
        <begin position="4735"/>
        <end position="4837"/>
    </location>
</feature>
<feature type="compositionally biased region" description="Basic residues" evidence="8">
    <location>
        <begin position="3987"/>
        <end position="3999"/>
    </location>
</feature>
<feature type="domain" description="Ig-like" evidence="9">
    <location>
        <begin position="3623"/>
        <end position="3710"/>
    </location>
</feature>
<dbReference type="FunFam" id="2.60.40.10:FF:001894">
    <property type="entry name" value="Stretchin-Mlck, isoform V"/>
    <property type="match status" value="1"/>
</dbReference>
<feature type="domain" description="Ig-like" evidence="9">
    <location>
        <begin position="480"/>
        <end position="554"/>
    </location>
</feature>
<feature type="compositionally biased region" description="Acidic residues" evidence="8">
    <location>
        <begin position="4113"/>
        <end position="4134"/>
    </location>
</feature>
<dbReference type="FunFam" id="2.60.40.10:FF:001166">
    <property type="entry name" value="Uncharacterized protein, isoform D"/>
    <property type="match status" value="1"/>
</dbReference>
<dbReference type="FunFam" id="2.60.40.10:FF:002242">
    <property type="entry name" value="Stretchin-Mlck, isoform U"/>
    <property type="match status" value="1"/>
</dbReference>
<keyword evidence="2" id="KW-0677">Repeat</keyword>
<feature type="compositionally biased region" description="Low complexity" evidence="8">
    <location>
        <begin position="4051"/>
        <end position="4061"/>
    </location>
</feature>
<dbReference type="FunFam" id="2.60.40.10:FF:000964">
    <property type="entry name" value="Stretchin-Mlck, isoform T"/>
    <property type="match status" value="1"/>
</dbReference>
<feature type="compositionally biased region" description="Basic and acidic residues" evidence="8">
    <location>
        <begin position="4062"/>
        <end position="4110"/>
    </location>
</feature>
<evidence type="ECO:0000256" key="3">
    <source>
        <dbReference type="ARBA" id="ARBA00022889"/>
    </source>
</evidence>
<feature type="domain" description="Ig-like" evidence="9">
    <location>
        <begin position="378"/>
        <end position="469"/>
    </location>
</feature>
<feature type="domain" description="Ig-like" evidence="9">
    <location>
        <begin position="4591"/>
        <end position="4680"/>
    </location>
</feature>
<feature type="domain" description="Ig-like" evidence="9">
    <location>
        <begin position="5844"/>
        <end position="5930"/>
    </location>
</feature>
<dbReference type="FunFam" id="2.60.40.10:FF:001307">
    <property type="entry name" value="Stretchin-Mlck, isoform V"/>
    <property type="match status" value="3"/>
</dbReference>
<protein>
    <recommendedName>
        <fullName evidence="9">Ig-like domain-containing protein</fullName>
    </recommendedName>
</protein>
<evidence type="ECO:0000256" key="5">
    <source>
        <dbReference type="ARBA" id="ARBA00023179"/>
    </source>
</evidence>
<dbReference type="GO" id="GO:0032982">
    <property type="term" value="C:myosin filament"/>
    <property type="evidence" value="ECO:0007669"/>
    <property type="project" value="UniProtKB-KW"/>
</dbReference>
<feature type="domain" description="Ig-like" evidence="9">
    <location>
        <begin position="4842"/>
        <end position="4927"/>
    </location>
</feature>
<keyword evidence="3" id="KW-0130">Cell adhesion</keyword>